<dbReference type="AlphaFoldDB" id="A0A1F6BFR6"/>
<proteinExistence type="predicted"/>
<evidence type="ECO:0000313" key="1">
    <source>
        <dbReference type="EMBL" id="OGG35789.1"/>
    </source>
</evidence>
<reference evidence="1 2" key="1">
    <citation type="journal article" date="2016" name="Nat. Commun.">
        <title>Thousands of microbial genomes shed light on interconnected biogeochemical processes in an aquifer system.</title>
        <authorList>
            <person name="Anantharaman K."/>
            <person name="Brown C.T."/>
            <person name="Hug L.A."/>
            <person name="Sharon I."/>
            <person name="Castelle C.J."/>
            <person name="Probst A.J."/>
            <person name="Thomas B.C."/>
            <person name="Singh A."/>
            <person name="Wilkins M.J."/>
            <person name="Karaoz U."/>
            <person name="Brodie E.L."/>
            <person name="Williams K.H."/>
            <person name="Hubbard S.S."/>
            <person name="Banfield J.F."/>
        </authorList>
    </citation>
    <scope>NUCLEOTIDE SEQUENCE [LARGE SCALE GENOMIC DNA]</scope>
</reference>
<dbReference type="InterPro" id="IPR036237">
    <property type="entry name" value="Xyl_isomerase-like_sf"/>
</dbReference>
<name>A0A1F6BFR6_9BACT</name>
<sequence>MKLGIKVAPGNDWKNNIEAAHPAMVEIWYNASRPDDYTGIFAYLAHTSIDVGLHYWGALPSGLLTNASYPDPAVSEPSLALMRATIDSAAAHKCVYVNIHPDLYNLLQVNFDTMGIRVASKQADPKAMNETFIQNTLNLNAYAAARGVVLTVETVPSCDTPSWKPGRDRTDVINTHPIPMSVLVDLAHRGVAVANDFGHTASNVISDDRAAVWRYLYDTTRTLEPVTRLIHLGFIEPPYNGVDFHDSLDNPVLETSAAIPNKKEMAELLQLFKTRDDVWILVEPRENHVKNYHLAQKIIASV</sequence>
<evidence type="ECO:0008006" key="3">
    <source>
        <dbReference type="Google" id="ProtNLM"/>
    </source>
</evidence>
<comment type="caution">
    <text evidence="1">The sequence shown here is derived from an EMBL/GenBank/DDBJ whole genome shotgun (WGS) entry which is preliminary data.</text>
</comment>
<accession>A0A1F6BFR6</accession>
<dbReference type="Proteomes" id="UP000176186">
    <property type="component" value="Unassembled WGS sequence"/>
</dbReference>
<evidence type="ECO:0000313" key="2">
    <source>
        <dbReference type="Proteomes" id="UP000176186"/>
    </source>
</evidence>
<protein>
    <recommendedName>
        <fullName evidence="3">Xylose isomerase-like TIM barrel domain-containing protein</fullName>
    </recommendedName>
</protein>
<dbReference type="EMBL" id="MFKE01000005">
    <property type="protein sequence ID" value="OGG35789.1"/>
    <property type="molecule type" value="Genomic_DNA"/>
</dbReference>
<organism evidence="1 2">
    <name type="scientific">Candidatus Gottesmanbacteria bacterium RIFOXYB1_FULL_47_11</name>
    <dbReference type="NCBI Taxonomy" id="1798401"/>
    <lineage>
        <taxon>Bacteria</taxon>
        <taxon>Candidatus Gottesmaniibacteriota</taxon>
    </lineage>
</organism>
<dbReference type="Gene3D" id="3.20.20.150">
    <property type="entry name" value="Divalent-metal-dependent TIM barrel enzymes"/>
    <property type="match status" value="1"/>
</dbReference>
<gene>
    <name evidence="1" type="ORF">A2363_03640</name>
</gene>
<dbReference type="SUPFAM" id="SSF51658">
    <property type="entry name" value="Xylose isomerase-like"/>
    <property type="match status" value="1"/>
</dbReference>